<evidence type="ECO:0000256" key="4">
    <source>
        <dbReference type="ARBA" id="ARBA00023052"/>
    </source>
</evidence>
<dbReference type="EMBL" id="CABHNM010000079">
    <property type="protein sequence ID" value="VUX23662.1"/>
    <property type="molecule type" value="Genomic_DNA"/>
</dbReference>
<dbReference type="SUPFAM" id="SSF52518">
    <property type="entry name" value="Thiamin diphosphate-binding fold (THDP-binding)"/>
    <property type="match status" value="2"/>
</dbReference>
<sequence length="586" mass="66492">MKIGLKLLYKRMRRESEVEKMKMCYTDEENILILISLLKAHGIRKIIASPGTTNISFVGSVQSDPFFEVYSAVDERAAAFMACGLAEESEEPVVLSCTGATASRNYIPGLTEAYYRHLPVLAITSTQHTGRIGHYYAQVIDRSVTFPDVVKKSIQLPSVFSEEDRQYTITAVNDGLLELVHREKGPVHFNLTTVYSAQFTTEELPKCRVIHRIMTDEFPKIPVGKIGIYVGAHEAFSPELTAAIDAFCEANNAVVICDQISNYRGKYRFLASLVNNQEKEFGTRIFDLIIYIGSVHGTYLRFVGEQLWRVNPDGEIRDCFRNLTYVFEMEETTFFKHYSEKQQENTLIDICIQAQKKVNRLVPEVPFSNIWIAKETADRIPANSVIHFGILNSLRSWNFFETPEDVLCYANTGGFGIDGCLSSCIGAAISNPKKEHYLIIGDLAFFYDLNSICNAIPCNVHILLVNNGVGTEFKNYDNRAAMFEMDADPFMAAKGHNGFRNSELVKKLCANLGVMYMCAFSKEEYNRQKEQWLCKHKSPVLLEVFTNDKEESQALLMMNSLAKNTGIKAELRKTLVYKFAKRLFRR</sequence>
<dbReference type="InterPro" id="IPR029061">
    <property type="entry name" value="THDP-binding"/>
</dbReference>
<dbReference type="InterPro" id="IPR004433">
    <property type="entry name" value="MenaQ_synth_MenD"/>
</dbReference>
<dbReference type="InterPro" id="IPR012001">
    <property type="entry name" value="Thiamin_PyroP_enz_TPP-bd_dom"/>
</dbReference>
<keyword evidence="3" id="KW-0460">Magnesium</keyword>
<feature type="domain" description="Thiamine pyrophosphate enzyme N-terminal TPP-binding" evidence="6">
    <location>
        <begin position="34"/>
        <end position="141"/>
    </location>
</feature>
<gene>
    <name evidence="7" type="primary">menD</name>
    <name evidence="7" type="ORF">DLSSTS7063_03260</name>
</gene>
<dbReference type="AlphaFoldDB" id="A0A564UWN5"/>
<keyword evidence="4" id="KW-0786">Thiamine pyrophosphate</keyword>
<accession>A0A564UWN5</accession>
<name>A0A564UWN5_9FIRM</name>
<dbReference type="PIRSF" id="PIRSF004983">
    <property type="entry name" value="MenD"/>
    <property type="match status" value="1"/>
</dbReference>
<dbReference type="GO" id="GO:0046872">
    <property type="term" value="F:metal ion binding"/>
    <property type="evidence" value="ECO:0007669"/>
    <property type="project" value="UniProtKB-KW"/>
</dbReference>
<evidence type="ECO:0000256" key="1">
    <source>
        <dbReference type="ARBA" id="ARBA00022679"/>
    </source>
</evidence>
<proteinExistence type="predicted"/>
<evidence type="ECO:0000256" key="5">
    <source>
        <dbReference type="ARBA" id="ARBA00023211"/>
    </source>
</evidence>
<dbReference type="RefSeq" id="WP_243123724.1">
    <property type="nucleotide sequence ID" value="NZ_CABHNM010000079.1"/>
</dbReference>
<keyword evidence="2" id="KW-0479">Metal-binding</keyword>
<dbReference type="CDD" id="cd07037">
    <property type="entry name" value="TPP_PYR_MenD"/>
    <property type="match status" value="1"/>
</dbReference>
<evidence type="ECO:0000313" key="8">
    <source>
        <dbReference type="Proteomes" id="UP000398619"/>
    </source>
</evidence>
<keyword evidence="1 7" id="KW-0808">Transferase</keyword>
<evidence type="ECO:0000256" key="3">
    <source>
        <dbReference type="ARBA" id="ARBA00022842"/>
    </source>
</evidence>
<dbReference type="Gene3D" id="3.40.50.970">
    <property type="match status" value="2"/>
</dbReference>
<dbReference type="PANTHER" id="PTHR42916">
    <property type="entry name" value="2-SUCCINYL-5-ENOLPYRUVYL-6-HYDROXY-3-CYCLOHEXENE-1-CARBOXYLATE SYNTHASE"/>
    <property type="match status" value="1"/>
</dbReference>
<dbReference type="PANTHER" id="PTHR42916:SF1">
    <property type="entry name" value="PROTEIN PHYLLO, CHLOROPLASTIC"/>
    <property type="match status" value="1"/>
</dbReference>
<evidence type="ECO:0000313" key="7">
    <source>
        <dbReference type="EMBL" id="VUX23662.1"/>
    </source>
</evidence>
<dbReference type="GO" id="GO:0070204">
    <property type="term" value="F:2-succinyl-5-enolpyruvyl-6-hydroxy-3-cyclohexene-1-carboxylic-acid synthase activity"/>
    <property type="evidence" value="ECO:0007669"/>
    <property type="project" value="UniProtKB-EC"/>
</dbReference>
<dbReference type="Pfam" id="PF02776">
    <property type="entry name" value="TPP_enzyme_N"/>
    <property type="match status" value="1"/>
</dbReference>
<evidence type="ECO:0000259" key="6">
    <source>
        <dbReference type="Pfam" id="PF02776"/>
    </source>
</evidence>
<protein>
    <submittedName>
        <fullName evidence="7">2-succinyl-5-enolpyruvyl-6-hydroxy-3-cyclohexene-1-carboxylate synthase</fullName>
        <ecNumber evidence="7">2.2.1.9</ecNumber>
    </submittedName>
</protein>
<dbReference type="GO" id="GO:0009234">
    <property type="term" value="P:menaquinone biosynthetic process"/>
    <property type="evidence" value="ECO:0007669"/>
    <property type="project" value="InterPro"/>
</dbReference>
<dbReference type="EC" id="2.2.1.9" evidence="7"/>
<dbReference type="Proteomes" id="UP000398619">
    <property type="component" value="Unassembled WGS sequence"/>
</dbReference>
<organism evidence="7 8">
    <name type="scientific">Dorea longicatena</name>
    <dbReference type="NCBI Taxonomy" id="88431"/>
    <lineage>
        <taxon>Bacteria</taxon>
        <taxon>Bacillati</taxon>
        <taxon>Bacillota</taxon>
        <taxon>Clostridia</taxon>
        <taxon>Lachnospirales</taxon>
        <taxon>Lachnospiraceae</taxon>
        <taxon>Dorea</taxon>
    </lineage>
</organism>
<dbReference type="GO" id="GO:0030976">
    <property type="term" value="F:thiamine pyrophosphate binding"/>
    <property type="evidence" value="ECO:0007669"/>
    <property type="project" value="InterPro"/>
</dbReference>
<keyword evidence="5" id="KW-0464">Manganese</keyword>
<dbReference type="Gene3D" id="3.40.50.1220">
    <property type="entry name" value="TPP-binding domain"/>
    <property type="match status" value="1"/>
</dbReference>
<reference evidence="7 8" key="1">
    <citation type="submission" date="2019-07" db="EMBL/GenBank/DDBJ databases">
        <authorList>
            <person name="Hibberd C M."/>
            <person name="Gehrig L. J."/>
            <person name="Chang H.-W."/>
            <person name="Venkatesh S."/>
        </authorList>
    </citation>
    <scope>NUCLEOTIDE SEQUENCE [LARGE SCALE GENOMIC DNA]</scope>
    <source>
        <strain evidence="7">Dorea_longicatena_SSTS_Bg7063</strain>
    </source>
</reference>
<evidence type="ECO:0000256" key="2">
    <source>
        <dbReference type="ARBA" id="ARBA00022723"/>
    </source>
</evidence>